<reference evidence="1 2" key="1">
    <citation type="submission" date="2021-06" db="EMBL/GenBank/DDBJ databases">
        <authorList>
            <person name="Kallberg Y."/>
            <person name="Tangrot J."/>
            <person name="Rosling A."/>
        </authorList>
    </citation>
    <scope>NUCLEOTIDE SEQUENCE [LARGE SCALE GENOMIC DNA]</scope>
    <source>
        <strain evidence="1 2">120-4 pot B 10/14</strain>
    </source>
</reference>
<dbReference type="Proteomes" id="UP000789901">
    <property type="component" value="Unassembled WGS sequence"/>
</dbReference>
<evidence type="ECO:0000313" key="1">
    <source>
        <dbReference type="EMBL" id="CAG8832827.1"/>
    </source>
</evidence>
<organism evidence="1 2">
    <name type="scientific">Gigaspora margarita</name>
    <dbReference type="NCBI Taxonomy" id="4874"/>
    <lineage>
        <taxon>Eukaryota</taxon>
        <taxon>Fungi</taxon>
        <taxon>Fungi incertae sedis</taxon>
        <taxon>Mucoromycota</taxon>
        <taxon>Glomeromycotina</taxon>
        <taxon>Glomeromycetes</taxon>
        <taxon>Diversisporales</taxon>
        <taxon>Gigasporaceae</taxon>
        <taxon>Gigaspora</taxon>
    </lineage>
</organism>
<protein>
    <submittedName>
        <fullName evidence="1">26081_t:CDS:1</fullName>
    </submittedName>
</protein>
<proteinExistence type="predicted"/>
<keyword evidence="2" id="KW-1185">Reference proteome</keyword>
<name>A0ABN7WID4_GIGMA</name>
<sequence length="199" mass="23364">MVEMQEHFDFSDYKLEHSIYQAFGKEKIMLNKKVPGKFKDESCGIAMWKFCGPRPKLYSYILADGKTDRRAKGVQKAVVKKNLTHDMYEDCLKSRKEYIVTMHRLGSKDHIIRLFRSSKIDKCYRESDINDNEIEAIYNNALIIFDELVKVEMCMLNKNIVSSKRIINTILSNIEDYNYGNPLDSYNFGENNIRVYKIS</sequence>
<evidence type="ECO:0000313" key="2">
    <source>
        <dbReference type="Proteomes" id="UP000789901"/>
    </source>
</evidence>
<accession>A0ABN7WID4</accession>
<dbReference type="SUPFAM" id="SSF56672">
    <property type="entry name" value="DNA/RNA polymerases"/>
    <property type="match status" value="1"/>
</dbReference>
<dbReference type="EMBL" id="CAJVQB010046136">
    <property type="protein sequence ID" value="CAG8832827.1"/>
    <property type="molecule type" value="Genomic_DNA"/>
</dbReference>
<gene>
    <name evidence="1" type="ORF">GMARGA_LOCUS31241</name>
</gene>
<comment type="caution">
    <text evidence="1">The sequence shown here is derived from an EMBL/GenBank/DDBJ whole genome shotgun (WGS) entry which is preliminary data.</text>
</comment>
<dbReference type="InterPro" id="IPR043502">
    <property type="entry name" value="DNA/RNA_pol_sf"/>
</dbReference>